<accession>A0A1W1VSK5</accession>
<dbReference type="AlphaFoldDB" id="A0A1W1VSK5"/>
<feature type="domain" description="VWFA" evidence="1">
    <location>
        <begin position="348"/>
        <end position="508"/>
    </location>
</feature>
<evidence type="ECO:0000313" key="2">
    <source>
        <dbReference type="EMBL" id="SMB96347.1"/>
    </source>
</evidence>
<gene>
    <name evidence="2" type="ORF">SAMN00808754_1460</name>
</gene>
<keyword evidence="3" id="KW-1185">Reference proteome</keyword>
<dbReference type="Proteomes" id="UP000192569">
    <property type="component" value="Chromosome I"/>
</dbReference>
<dbReference type="OrthoDB" id="7936627at2"/>
<sequence length="557" mass="61919">MSVFDALLEAIEQEMFGGAVPRDATGVVPPEEEVQRFERIMSTVPHGDTESLAPAYQRMREEMGRDFLALGLMAGGYPPRVEPFLTGRDHRVVVAAALMTYPESGGLWWRTARLLGFRQMAAMPPREVLRVVRTSREFRPRARRFVNGCVRRYVGALARDRDAWQAQVLLDGRSLDELIRYCNVPVPAEHMEVLRSRKAWEAEAWPRLALARELSEAARQGDRERVTSLLKEAGRNLPLLYVEGLVNIYEPGVAPYAVGMMTPKQLLQRMDRLARGGLLENSDVREKVLSLLERATRDERVAPADVRRVRETVGSSLPEEFRVALERLEEERRERLVAGPMGAASWRGKSVCLIVDRSGSMEPAIVAASQLAAYLADQGANVKAVAFAEKASVVEPEVAPDGRPDWRATFAGLRASGWTSIGSGINLAHRVAPDADLWVVLTDGAENRPPYVDRQSPRPQNGRVAVMWFNRSPSRGFFEWCSAVGAEEFHPQVRGGRLDFAALDDLVRLCMGSDAVREWLSTVPSHVVDALLRGADEKAHAVVDALVAQRPSRGLHL</sequence>
<evidence type="ECO:0000313" key="3">
    <source>
        <dbReference type="Proteomes" id="UP000192569"/>
    </source>
</evidence>
<organism evidence="2 3">
    <name type="scientific">Thermanaeromonas toyohensis ToBE</name>
    <dbReference type="NCBI Taxonomy" id="698762"/>
    <lineage>
        <taxon>Bacteria</taxon>
        <taxon>Bacillati</taxon>
        <taxon>Bacillota</taxon>
        <taxon>Clostridia</taxon>
        <taxon>Neomoorellales</taxon>
        <taxon>Neomoorellaceae</taxon>
        <taxon>Thermanaeromonas</taxon>
    </lineage>
</organism>
<protein>
    <submittedName>
        <fullName evidence="2">von Willebrand factor type A</fullName>
    </submittedName>
</protein>
<dbReference type="EMBL" id="LT838272">
    <property type="protein sequence ID" value="SMB96347.1"/>
    <property type="molecule type" value="Genomic_DNA"/>
</dbReference>
<dbReference type="InterPro" id="IPR002035">
    <property type="entry name" value="VWF_A"/>
</dbReference>
<dbReference type="SUPFAM" id="SSF53300">
    <property type="entry name" value="vWA-like"/>
    <property type="match status" value="1"/>
</dbReference>
<dbReference type="InterPro" id="IPR036465">
    <property type="entry name" value="vWFA_dom_sf"/>
</dbReference>
<name>A0A1W1VSK5_9FIRM</name>
<dbReference type="CDD" id="cd00198">
    <property type="entry name" value="vWFA"/>
    <property type="match status" value="1"/>
</dbReference>
<dbReference type="RefSeq" id="WP_084665076.1">
    <property type="nucleotide sequence ID" value="NZ_LT838272.1"/>
</dbReference>
<evidence type="ECO:0000259" key="1">
    <source>
        <dbReference type="SMART" id="SM00327"/>
    </source>
</evidence>
<proteinExistence type="predicted"/>
<dbReference type="STRING" id="698762.SAMN00808754_1460"/>
<reference evidence="2 3" key="1">
    <citation type="submission" date="2017-04" db="EMBL/GenBank/DDBJ databases">
        <authorList>
            <person name="Afonso C.L."/>
            <person name="Miller P.J."/>
            <person name="Scott M.A."/>
            <person name="Spackman E."/>
            <person name="Goraichik I."/>
            <person name="Dimitrov K.M."/>
            <person name="Suarez D.L."/>
            <person name="Swayne D.E."/>
        </authorList>
    </citation>
    <scope>NUCLEOTIDE SEQUENCE [LARGE SCALE GENOMIC DNA]</scope>
    <source>
        <strain evidence="2 3">ToBE</strain>
    </source>
</reference>
<dbReference type="Gene3D" id="3.40.50.410">
    <property type="entry name" value="von Willebrand factor, type A domain"/>
    <property type="match status" value="1"/>
</dbReference>
<dbReference type="SMART" id="SM00327">
    <property type="entry name" value="VWA"/>
    <property type="match status" value="1"/>
</dbReference>